<dbReference type="InterPro" id="IPR028978">
    <property type="entry name" value="Chorismate_lyase_/UTRA_dom_sf"/>
</dbReference>
<dbReference type="InterPro" id="IPR050679">
    <property type="entry name" value="Bact_HTH_transcr_reg"/>
</dbReference>
<dbReference type="InterPro" id="IPR036390">
    <property type="entry name" value="WH_DNA-bd_sf"/>
</dbReference>
<dbReference type="SMART" id="SM00866">
    <property type="entry name" value="UTRA"/>
    <property type="match status" value="1"/>
</dbReference>
<evidence type="ECO:0000259" key="4">
    <source>
        <dbReference type="PROSITE" id="PS50949"/>
    </source>
</evidence>
<dbReference type="Pfam" id="PF07702">
    <property type="entry name" value="UTRA"/>
    <property type="match status" value="1"/>
</dbReference>
<proteinExistence type="predicted"/>
<reference evidence="5 6" key="1">
    <citation type="submission" date="2024-09" db="EMBL/GenBank/DDBJ databases">
        <authorList>
            <person name="Lee S.D."/>
        </authorList>
    </citation>
    <scope>NUCLEOTIDE SEQUENCE [LARGE SCALE GENOMIC DNA]</scope>
    <source>
        <strain evidence="5 6">N1-5</strain>
    </source>
</reference>
<dbReference type="CDD" id="cd07377">
    <property type="entry name" value="WHTH_GntR"/>
    <property type="match status" value="1"/>
</dbReference>
<dbReference type="PROSITE" id="PS50949">
    <property type="entry name" value="HTH_GNTR"/>
    <property type="match status" value="1"/>
</dbReference>
<feature type="domain" description="HTH gntR-type" evidence="4">
    <location>
        <begin position="13"/>
        <end position="81"/>
    </location>
</feature>
<evidence type="ECO:0000313" key="5">
    <source>
        <dbReference type="EMBL" id="MFC1405759.1"/>
    </source>
</evidence>
<dbReference type="PANTHER" id="PTHR44846">
    <property type="entry name" value="MANNOSYL-D-GLYCERATE TRANSPORT/METABOLISM SYSTEM REPRESSOR MNGR-RELATED"/>
    <property type="match status" value="1"/>
</dbReference>
<dbReference type="InterPro" id="IPR000524">
    <property type="entry name" value="Tscrpt_reg_HTH_GntR"/>
</dbReference>
<dbReference type="SUPFAM" id="SSF46785">
    <property type="entry name" value="Winged helix' DNA-binding domain"/>
    <property type="match status" value="1"/>
</dbReference>
<sequence>MDDDTPVHGPPPVARYREIANDLLRRIESGEFPPGSKLPTFAELRVEYDTGGPTIEEAVSVLKVAGRVRSARRLGTIVLDGQAPVERLDRGHSVRRNEYGYIFNAGAGHWAPIAFRAPAWVKADDEIAARLEIAPGSPVLVRWRVVGPDRTQPFQLTCSYIVEAVARGTAVEQVDTGPGGWLDRAEHDLGHGPLSWAEFVTSRLPGPEEAKALKIPRETPVLVLSCVATSGATKEPIAVDVTVMPGRSFEIRYPITRDKSARWPTAPAADRNTPR</sequence>
<dbReference type="Pfam" id="PF00392">
    <property type="entry name" value="GntR"/>
    <property type="match status" value="1"/>
</dbReference>
<accession>A0ABV6UWB1</accession>
<dbReference type="Proteomes" id="UP001592528">
    <property type="component" value="Unassembled WGS sequence"/>
</dbReference>
<dbReference type="SUPFAM" id="SSF64288">
    <property type="entry name" value="Chorismate lyase-like"/>
    <property type="match status" value="1"/>
</dbReference>
<keyword evidence="3" id="KW-0804">Transcription</keyword>
<gene>
    <name evidence="5" type="ORF">ACEZDJ_31160</name>
</gene>
<dbReference type="InterPro" id="IPR036388">
    <property type="entry name" value="WH-like_DNA-bd_sf"/>
</dbReference>
<keyword evidence="1" id="KW-0805">Transcription regulation</keyword>
<dbReference type="RefSeq" id="WP_051726403.1">
    <property type="nucleotide sequence ID" value="NZ_JBHEZZ010000023.1"/>
</dbReference>
<evidence type="ECO:0000256" key="1">
    <source>
        <dbReference type="ARBA" id="ARBA00023015"/>
    </source>
</evidence>
<protein>
    <submittedName>
        <fullName evidence="5">GntR family transcriptional regulator</fullName>
    </submittedName>
</protein>
<evidence type="ECO:0000256" key="2">
    <source>
        <dbReference type="ARBA" id="ARBA00023125"/>
    </source>
</evidence>
<keyword evidence="6" id="KW-1185">Reference proteome</keyword>
<dbReference type="EMBL" id="JBHEZZ010000023">
    <property type="protein sequence ID" value="MFC1405759.1"/>
    <property type="molecule type" value="Genomic_DNA"/>
</dbReference>
<dbReference type="Gene3D" id="3.40.1410.10">
    <property type="entry name" value="Chorismate lyase-like"/>
    <property type="match status" value="1"/>
</dbReference>
<organism evidence="5 6">
    <name type="scientific">Streptacidiphilus cavernicola</name>
    <dbReference type="NCBI Taxonomy" id="3342716"/>
    <lineage>
        <taxon>Bacteria</taxon>
        <taxon>Bacillati</taxon>
        <taxon>Actinomycetota</taxon>
        <taxon>Actinomycetes</taxon>
        <taxon>Kitasatosporales</taxon>
        <taxon>Streptomycetaceae</taxon>
        <taxon>Streptacidiphilus</taxon>
    </lineage>
</organism>
<comment type="caution">
    <text evidence="5">The sequence shown here is derived from an EMBL/GenBank/DDBJ whole genome shotgun (WGS) entry which is preliminary data.</text>
</comment>
<name>A0ABV6UWB1_9ACTN</name>
<evidence type="ECO:0000256" key="3">
    <source>
        <dbReference type="ARBA" id="ARBA00023163"/>
    </source>
</evidence>
<dbReference type="PANTHER" id="PTHR44846:SF17">
    <property type="entry name" value="GNTR-FAMILY TRANSCRIPTIONAL REGULATOR"/>
    <property type="match status" value="1"/>
</dbReference>
<keyword evidence="2" id="KW-0238">DNA-binding</keyword>
<dbReference type="InterPro" id="IPR011663">
    <property type="entry name" value="UTRA"/>
</dbReference>
<dbReference type="SMART" id="SM00345">
    <property type="entry name" value="HTH_GNTR"/>
    <property type="match status" value="1"/>
</dbReference>
<dbReference type="Gene3D" id="1.10.10.10">
    <property type="entry name" value="Winged helix-like DNA-binding domain superfamily/Winged helix DNA-binding domain"/>
    <property type="match status" value="1"/>
</dbReference>
<evidence type="ECO:0000313" key="6">
    <source>
        <dbReference type="Proteomes" id="UP001592528"/>
    </source>
</evidence>